<proteinExistence type="predicted"/>
<evidence type="ECO:0000313" key="2">
    <source>
        <dbReference type="Proteomes" id="UP001207687"/>
    </source>
</evidence>
<name>A0AAW5TGL7_9LACT</name>
<reference evidence="1" key="1">
    <citation type="submission" date="2023-08" db="EMBL/GenBank/DDBJ databases">
        <title>Genomic analyses of the natural microbiome of Caenorhabditis elegans.</title>
        <authorList>
            <person name="Samuel B."/>
        </authorList>
    </citation>
    <scope>NUCLEOTIDE SEQUENCE</scope>
    <source>
        <strain evidence="1">BIGb0220</strain>
    </source>
</reference>
<organism evidence="1 2">
    <name type="scientific">Lactococcus lactis</name>
    <dbReference type="NCBI Taxonomy" id="1358"/>
    <lineage>
        <taxon>Bacteria</taxon>
        <taxon>Bacillati</taxon>
        <taxon>Bacillota</taxon>
        <taxon>Bacilli</taxon>
        <taxon>Lactobacillales</taxon>
        <taxon>Streptococcaceae</taxon>
        <taxon>Lactococcus</taxon>
    </lineage>
</organism>
<dbReference type="Proteomes" id="UP001207687">
    <property type="component" value="Unassembled WGS sequence"/>
</dbReference>
<evidence type="ECO:0000313" key="1">
    <source>
        <dbReference type="EMBL" id="MCW2280225.1"/>
    </source>
</evidence>
<sequence>MNNKRSVLEWVQMVNKEMYEIKNFYYEHIDRLKTESFSEEMVALIERDKRRIMKLEKRWEILLHQKTTKLSFKEVDLIRWELSCLYNKLAAFSISQNNNGICIFN</sequence>
<accession>A0AAW5TGL7</accession>
<protein>
    <submittedName>
        <fullName evidence="1">Uncharacterized protein</fullName>
    </submittedName>
</protein>
<dbReference type="EMBL" id="JAOQNN010000001">
    <property type="protein sequence ID" value="MCW2280225.1"/>
    <property type="molecule type" value="Genomic_DNA"/>
</dbReference>
<gene>
    <name evidence="1" type="ORF">M2256_000683</name>
</gene>
<dbReference type="AlphaFoldDB" id="A0AAW5TGL7"/>
<comment type="caution">
    <text evidence="1">The sequence shown here is derived from an EMBL/GenBank/DDBJ whole genome shotgun (WGS) entry which is preliminary data.</text>
</comment>
<dbReference type="RefSeq" id="WP_264653790.1">
    <property type="nucleotide sequence ID" value="NZ_JAOQNN010000001.1"/>
</dbReference>